<proteinExistence type="predicted"/>
<dbReference type="Pfam" id="PF14139">
    <property type="entry name" value="YpzG"/>
    <property type="match status" value="1"/>
</dbReference>
<evidence type="ECO:0000313" key="2">
    <source>
        <dbReference type="Proteomes" id="UP000676456"/>
    </source>
</evidence>
<reference evidence="1 2" key="1">
    <citation type="submission" date="2021-05" db="EMBL/GenBank/DDBJ databases">
        <title>Novel Bacillus species.</title>
        <authorList>
            <person name="Liu G."/>
        </authorList>
    </citation>
    <scope>NUCLEOTIDE SEQUENCE [LARGE SCALE GENOMIC DNA]</scope>
    <source>
        <strain evidence="1 2">FJAT-49682</strain>
    </source>
</reference>
<dbReference type="AlphaFoldDB" id="A0A942UTH2"/>
<evidence type="ECO:0000313" key="1">
    <source>
        <dbReference type="EMBL" id="MBS4224771.1"/>
    </source>
</evidence>
<dbReference type="InterPro" id="IPR025413">
    <property type="entry name" value="YpzG-like"/>
</dbReference>
<organism evidence="1 2">
    <name type="scientific">Lederbergia citrea</name>
    <dbReference type="NCBI Taxonomy" id="2833581"/>
    <lineage>
        <taxon>Bacteria</taxon>
        <taxon>Bacillati</taxon>
        <taxon>Bacillota</taxon>
        <taxon>Bacilli</taxon>
        <taxon>Bacillales</taxon>
        <taxon>Bacillaceae</taxon>
        <taxon>Lederbergia</taxon>
    </lineage>
</organism>
<dbReference type="RefSeq" id="WP_213099797.1">
    <property type="nucleotide sequence ID" value="NZ_JAGYPH010000004.1"/>
</dbReference>
<dbReference type="EMBL" id="JAGYPN010000004">
    <property type="protein sequence ID" value="MBS4224771.1"/>
    <property type="molecule type" value="Genomic_DNA"/>
</dbReference>
<comment type="caution">
    <text evidence="1">The sequence shown here is derived from an EMBL/GenBank/DDBJ whole genome shotgun (WGS) entry which is preliminary data.</text>
</comment>
<gene>
    <name evidence="1" type="ORF">KHA91_18830</name>
</gene>
<protein>
    <submittedName>
        <fullName evidence="1">YpzG family protein</fullName>
    </submittedName>
</protein>
<sequence length="53" mass="6301">MINKENTHLNRQLSPFNRAWYNPKNVHSQVNGQTDLSVDNVILQRDVVKRQKR</sequence>
<keyword evidence="2" id="KW-1185">Reference proteome</keyword>
<dbReference type="Proteomes" id="UP000676456">
    <property type="component" value="Unassembled WGS sequence"/>
</dbReference>
<accession>A0A942UTH2</accession>
<name>A0A942UTH2_9BACI</name>